<comment type="similarity">
    <text evidence="1">Belongs to the heat shock protein 90 family.</text>
</comment>
<dbReference type="RefSeq" id="WP_089609257.1">
    <property type="nucleotide sequence ID" value="NZ_CP022121.1"/>
</dbReference>
<evidence type="ECO:0000256" key="4">
    <source>
        <dbReference type="ARBA" id="ARBA00023186"/>
    </source>
</evidence>
<organism evidence="5 6">
    <name type="scientific">Dehalobacterium formicoaceticum</name>
    <dbReference type="NCBI Taxonomy" id="51515"/>
    <lineage>
        <taxon>Bacteria</taxon>
        <taxon>Bacillati</taxon>
        <taxon>Bacillota</taxon>
        <taxon>Clostridia</taxon>
        <taxon>Eubacteriales</taxon>
        <taxon>Peptococcaceae</taxon>
        <taxon>Dehalobacterium</taxon>
    </lineage>
</organism>
<dbReference type="Gene3D" id="3.30.565.10">
    <property type="entry name" value="Histidine kinase-like ATPase, C-terminal domain"/>
    <property type="match status" value="1"/>
</dbReference>
<evidence type="ECO:0000313" key="5">
    <source>
        <dbReference type="EMBL" id="MCR6545466.1"/>
    </source>
</evidence>
<dbReference type="InterPro" id="IPR037196">
    <property type="entry name" value="HSP90_C"/>
</dbReference>
<dbReference type="Gene3D" id="1.20.120.790">
    <property type="entry name" value="Heat shock protein 90, C-terminal domain"/>
    <property type="match status" value="1"/>
</dbReference>
<protein>
    <submittedName>
        <fullName evidence="5">Molecular chaperone HtpG</fullName>
    </submittedName>
</protein>
<name>A0ABT1Y3L7_9FIRM</name>
<dbReference type="PANTHER" id="PTHR11528">
    <property type="entry name" value="HEAT SHOCK PROTEIN 90 FAMILY MEMBER"/>
    <property type="match status" value="1"/>
</dbReference>
<dbReference type="Pfam" id="PF00183">
    <property type="entry name" value="HSP90"/>
    <property type="match status" value="1"/>
</dbReference>
<dbReference type="SUPFAM" id="SSF110942">
    <property type="entry name" value="HSP90 C-terminal domain"/>
    <property type="match status" value="1"/>
</dbReference>
<keyword evidence="2" id="KW-0547">Nucleotide-binding</keyword>
<comment type="caution">
    <text evidence="5">The sequence shown here is derived from an EMBL/GenBank/DDBJ whole genome shotgun (WGS) entry which is preliminary data.</text>
</comment>
<dbReference type="InterPro" id="IPR036890">
    <property type="entry name" value="HATPase_C_sf"/>
</dbReference>
<dbReference type="SUPFAM" id="SSF55874">
    <property type="entry name" value="ATPase domain of HSP90 chaperone/DNA topoisomerase II/histidine kinase"/>
    <property type="match status" value="1"/>
</dbReference>
<proteinExistence type="inferred from homology"/>
<dbReference type="Proteomes" id="UP001524944">
    <property type="component" value="Unassembled WGS sequence"/>
</dbReference>
<dbReference type="PRINTS" id="PR00775">
    <property type="entry name" value="HEATSHOCK90"/>
</dbReference>
<dbReference type="NCBIfam" id="NF003555">
    <property type="entry name" value="PRK05218.1"/>
    <property type="match status" value="1"/>
</dbReference>
<accession>A0ABT1Y3L7</accession>
<keyword evidence="4" id="KW-0143">Chaperone</keyword>
<keyword evidence="6" id="KW-1185">Reference proteome</keyword>
<evidence type="ECO:0000256" key="3">
    <source>
        <dbReference type="ARBA" id="ARBA00022840"/>
    </source>
</evidence>
<dbReference type="PIRSF" id="PIRSF002583">
    <property type="entry name" value="Hsp90"/>
    <property type="match status" value="1"/>
</dbReference>
<dbReference type="SUPFAM" id="SSF54211">
    <property type="entry name" value="Ribosomal protein S5 domain 2-like"/>
    <property type="match status" value="1"/>
</dbReference>
<evidence type="ECO:0000256" key="1">
    <source>
        <dbReference type="ARBA" id="ARBA00008239"/>
    </source>
</evidence>
<dbReference type="Pfam" id="PF13589">
    <property type="entry name" value="HATPase_c_3"/>
    <property type="match status" value="1"/>
</dbReference>
<sequence>MNPENGNISIHTENIFPIIKKWLYSDKDIFVRELISNGVDAVSKLKRLSALGEVDLGEDLPFYVRVVFDQEKKTLSFIDNGIGMTAEEVKKYINQIAFSGAEDFIAKYQDQADEGSQIIGHFGLGFYSAFMVADQVQIDTLSYQKEAEAVRWICTGGTEYEILPSERKERGTTVTLQLAEDSLEFLEEFTLRQIIEKYCAFLPVEIFLVNAKPTEDEAGKEREAKPLNDTNPLWMRNPKDCTDQDYKEFYAKVFMDFKEPLFWIHLNVDYPFNLKGILYFPKVNNEFERLEGKIKLFNNQVFVADNIKEVIPEFLMLLKGVIDCSDLPLNVSRSFLQKDSNVIKISKHITKKVGDKLGELFQEDREKYHGYWDDINPFVKYGCLREDKFYDRVQDYIVYRTTKGDYVTLKEYLDRNQSFHENKVFYVSDEKGQGQYIRLFQEQGLEAVILSGPLDMHFIQFMEGKMPEVHFNRIDSDLSDSLKDPEKTHDAEMQDQLAGLFQRVLGNDKLKVQVETLKTEDVPAIVLLSEQTRRMQDMNVLYGRSDLKGMFPDEETLVLNAGNPLVQGVLKLKEQPEKQEELDLICRHLYDLAMLSHKQLEPAALTDFIARGNKILMMLAKEKN</sequence>
<evidence type="ECO:0000256" key="2">
    <source>
        <dbReference type="ARBA" id="ARBA00022741"/>
    </source>
</evidence>
<keyword evidence="3" id="KW-0067">ATP-binding</keyword>
<dbReference type="InterPro" id="IPR001404">
    <property type="entry name" value="Hsp90_fam"/>
</dbReference>
<dbReference type="EMBL" id="JANPWE010000003">
    <property type="protein sequence ID" value="MCR6545466.1"/>
    <property type="molecule type" value="Genomic_DNA"/>
</dbReference>
<dbReference type="InterPro" id="IPR020575">
    <property type="entry name" value="Hsp90_N"/>
</dbReference>
<dbReference type="CDD" id="cd16927">
    <property type="entry name" value="HATPase_Hsp90-like"/>
    <property type="match status" value="1"/>
</dbReference>
<dbReference type="Gene3D" id="3.40.50.11260">
    <property type="match status" value="1"/>
</dbReference>
<gene>
    <name evidence="5" type="primary">htpG</name>
    <name evidence="5" type="ORF">NVS47_08035</name>
</gene>
<dbReference type="Gene3D" id="3.30.230.80">
    <property type="match status" value="1"/>
</dbReference>
<dbReference type="InterPro" id="IPR020568">
    <property type="entry name" value="Ribosomal_Su5_D2-typ_SF"/>
</dbReference>
<reference evidence="5 6" key="1">
    <citation type="submission" date="2022-08" db="EMBL/GenBank/DDBJ databases">
        <title>Proteogenomics of the novel Dehalobacterium formicoaceticum strain EZ94 highlights a key role of methyltransferases during anaerobic dichloromethane degradation.</title>
        <authorList>
            <person name="Wasmund K."/>
        </authorList>
    </citation>
    <scope>NUCLEOTIDE SEQUENCE [LARGE SCALE GENOMIC DNA]</scope>
    <source>
        <strain evidence="5 6">EZ94</strain>
    </source>
</reference>
<evidence type="ECO:0000313" key="6">
    <source>
        <dbReference type="Proteomes" id="UP001524944"/>
    </source>
</evidence>